<evidence type="ECO:0000313" key="3">
    <source>
        <dbReference type="Proteomes" id="UP001149140"/>
    </source>
</evidence>
<name>A0A9X3MPA2_9ACTN</name>
<feature type="transmembrane region" description="Helical" evidence="1">
    <location>
        <begin position="34"/>
        <end position="55"/>
    </location>
</feature>
<keyword evidence="3" id="KW-1185">Reference proteome</keyword>
<dbReference type="EMBL" id="JAPDOD010000001">
    <property type="protein sequence ID" value="MDA0158735.1"/>
    <property type="molecule type" value="Genomic_DNA"/>
</dbReference>
<keyword evidence="1" id="KW-1133">Transmembrane helix</keyword>
<reference evidence="2" key="1">
    <citation type="submission" date="2022-10" db="EMBL/GenBank/DDBJ databases">
        <title>The WGS of Solirubrobacter ginsenosidimutans DSM 21036.</title>
        <authorList>
            <person name="Jiang Z."/>
        </authorList>
    </citation>
    <scope>NUCLEOTIDE SEQUENCE</scope>
    <source>
        <strain evidence="2">DSM 21036</strain>
    </source>
</reference>
<dbReference type="AlphaFoldDB" id="A0A9X3MPA2"/>
<proteinExistence type="predicted"/>
<keyword evidence="1" id="KW-0472">Membrane</keyword>
<evidence type="ECO:0000313" key="2">
    <source>
        <dbReference type="EMBL" id="MDA0158735.1"/>
    </source>
</evidence>
<comment type="caution">
    <text evidence="2">The sequence shown here is derived from an EMBL/GenBank/DDBJ whole genome shotgun (WGS) entry which is preliminary data.</text>
</comment>
<feature type="transmembrane region" description="Helical" evidence="1">
    <location>
        <begin position="9"/>
        <end position="28"/>
    </location>
</feature>
<keyword evidence="1" id="KW-0812">Transmembrane</keyword>
<dbReference type="RefSeq" id="WP_270037330.1">
    <property type="nucleotide sequence ID" value="NZ_JAPDOD010000001.1"/>
</dbReference>
<sequence>MLVSEVRRVIDAIACVVVAFGVAALLGLDPFSGAVEFVITALLGGAVYGVILIICEAARHRFGRS</sequence>
<protein>
    <submittedName>
        <fullName evidence="2">Uncharacterized protein</fullName>
    </submittedName>
</protein>
<evidence type="ECO:0000256" key="1">
    <source>
        <dbReference type="SAM" id="Phobius"/>
    </source>
</evidence>
<accession>A0A9X3MPA2</accession>
<gene>
    <name evidence="2" type="ORF">OM076_00545</name>
</gene>
<dbReference type="Proteomes" id="UP001149140">
    <property type="component" value="Unassembled WGS sequence"/>
</dbReference>
<organism evidence="2 3">
    <name type="scientific">Solirubrobacter ginsenosidimutans</name>
    <dbReference type="NCBI Taxonomy" id="490573"/>
    <lineage>
        <taxon>Bacteria</taxon>
        <taxon>Bacillati</taxon>
        <taxon>Actinomycetota</taxon>
        <taxon>Thermoleophilia</taxon>
        <taxon>Solirubrobacterales</taxon>
        <taxon>Solirubrobacteraceae</taxon>
        <taxon>Solirubrobacter</taxon>
    </lineage>
</organism>